<accession>A0AAP0Q0V8</accession>
<sequence length="53" mass="5864">MVSSRAVTDRYAGDVAWLGDVSGDVAVPGLPQNLGPSQLDFRKHSFFHHHLHH</sequence>
<evidence type="ECO:0000313" key="1">
    <source>
        <dbReference type="EMBL" id="KAK9162865.1"/>
    </source>
</evidence>
<organism evidence="1 2">
    <name type="scientific">Stephania yunnanensis</name>
    <dbReference type="NCBI Taxonomy" id="152371"/>
    <lineage>
        <taxon>Eukaryota</taxon>
        <taxon>Viridiplantae</taxon>
        <taxon>Streptophyta</taxon>
        <taxon>Embryophyta</taxon>
        <taxon>Tracheophyta</taxon>
        <taxon>Spermatophyta</taxon>
        <taxon>Magnoliopsida</taxon>
        <taxon>Ranunculales</taxon>
        <taxon>Menispermaceae</taxon>
        <taxon>Menispermoideae</taxon>
        <taxon>Cissampelideae</taxon>
        <taxon>Stephania</taxon>
    </lineage>
</organism>
<proteinExistence type="predicted"/>
<keyword evidence="2" id="KW-1185">Reference proteome</keyword>
<dbReference type="AlphaFoldDB" id="A0AAP0Q0V8"/>
<evidence type="ECO:0000313" key="2">
    <source>
        <dbReference type="Proteomes" id="UP001420932"/>
    </source>
</evidence>
<comment type="caution">
    <text evidence="1">The sequence shown here is derived from an EMBL/GenBank/DDBJ whole genome shotgun (WGS) entry which is preliminary data.</text>
</comment>
<gene>
    <name evidence="1" type="ORF">Syun_003767</name>
</gene>
<name>A0AAP0Q0V8_9MAGN</name>
<protein>
    <submittedName>
        <fullName evidence="1">Uncharacterized protein</fullName>
    </submittedName>
</protein>
<dbReference type="Proteomes" id="UP001420932">
    <property type="component" value="Unassembled WGS sequence"/>
</dbReference>
<reference evidence="1 2" key="1">
    <citation type="submission" date="2024-01" db="EMBL/GenBank/DDBJ databases">
        <title>Genome assemblies of Stephania.</title>
        <authorList>
            <person name="Yang L."/>
        </authorList>
    </citation>
    <scope>NUCLEOTIDE SEQUENCE [LARGE SCALE GENOMIC DNA]</scope>
    <source>
        <strain evidence="1">YNDBR</strain>
        <tissue evidence="1">Leaf</tissue>
    </source>
</reference>
<dbReference type="EMBL" id="JBBNAF010000002">
    <property type="protein sequence ID" value="KAK9162865.1"/>
    <property type="molecule type" value="Genomic_DNA"/>
</dbReference>